<accession>A0A5B8MM33</accession>
<evidence type="ECO:0000256" key="1">
    <source>
        <dbReference type="ARBA" id="ARBA00038097"/>
    </source>
</evidence>
<reference evidence="4 5" key="1">
    <citation type="submission" date="2018-07" db="EMBL/GenBank/DDBJ databases">
        <title>The complete nuclear genome of the prasinophyte Chloropicon primus (CCMP1205).</title>
        <authorList>
            <person name="Pombert J.-F."/>
            <person name="Otis C."/>
            <person name="Turmel M."/>
            <person name="Lemieux C."/>
        </authorList>
    </citation>
    <scope>NUCLEOTIDE SEQUENCE [LARGE SCALE GENOMIC DNA]</scope>
    <source>
        <strain evidence="4 5">CCMP1205</strain>
    </source>
</reference>
<gene>
    <name evidence="4" type="ORF">A3770_04p32330</name>
    <name evidence="3" type="ORF">CPRI1469_LOCUS4000</name>
</gene>
<dbReference type="STRING" id="1764295.A0A5B8MM33"/>
<dbReference type="GO" id="GO:0042171">
    <property type="term" value="F:lysophosphatidic acid acyltransferase activity"/>
    <property type="evidence" value="ECO:0007669"/>
    <property type="project" value="TreeGrafter"/>
</dbReference>
<dbReference type="EMBL" id="HBHL01006226">
    <property type="protein sequence ID" value="CAD9715146.1"/>
    <property type="molecule type" value="Transcribed_RNA"/>
</dbReference>
<dbReference type="GO" id="GO:0052689">
    <property type="term" value="F:carboxylic ester hydrolase activity"/>
    <property type="evidence" value="ECO:0007669"/>
    <property type="project" value="TreeGrafter"/>
</dbReference>
<dbReference type="GO" id="GO:0006654">
    <property type="term" value="P:phosphatidic acid biosynthetic process"/>
    <property type="evidence" value="ECO:0007669"/>
    <property type="project" value="TreeGrafter"/>
</dbReference>
<protein>
    <submittedName>
        <fullName evidence="4">Cardiolipin-specific deacylase</fullName>
    </submittedName>
</protein>
<feature type="domain" description="AB hydrolase-1" evidence="2">
    <location>
        <begin position="88"/>
        <end position="378"/>
    </location>
</feature>
<evidence type="ECO:0000313" key="4">
    <source>
        <dbReference type="EMBL" id="QDZ20715.1"/>
    </source>
</evidence>
<dbReference type="PANTHER" id="PTHR42886:SF29">
    <property type="entry name" value="PUMMELIG, ISOFORM A"/>
    <property type="match status" value="1"/>
</dbReference>
<name>A0A5B8MM33_9CHLO</name>
<evidence type="ECO:0000313" key="3">
    <source>
        <dbReference type="EMBL" id="CAD9715146.1"/>
    </source>
</evidence>
<organism evidence="4 5">
    <name type="scientific">Chloropicon primus</name>
    <dbReference type="NCBI Taxonomy" id="1764295"/>
    <lineage>
        <taxon>Eukaryota</taxon>
        <taxon>Viridiplantae</taxon>
        <taxon>Chlorophyta</taxon>
        <taxon>Chloropicophyceae</taxon>
        <taxon>Chloropicales</taxon>
        <taxon>Chloropicaceae</taxon>
        <taxon>Chloropicon</taxon>
    </lineage>
</organism>
<proteinExistence type="inferred from homology"/>
<dbReference type="OrthoDB" id="7457040at2759"/>
<sequence length="393" mass="44888">MLWKTLVNGALLGTKNQKGEELSYLARLWVRTSSTKAFDAEQRLLERFLDKFKSSRVYIELENYGVQYIHTYSLRKKEEGGEKPIRSAILFTHGFGGGSGMFYHVLQELSRKGFEDVFAIDWLGMGRSSRPSSGLMSGRGYPQRSLFSLNRREKEEVSDECIDFFVESLEKWREEMKIAKLQLVGHSLGGYLSTRYALAYPERVERLVLLSPVGVPEPEENENSMPDFVKRNRLFTSLVGLFWSMNLTPQSVARIAGPWGPELVTKIVKARLKGMSEEEVKIVSDYLYHINVGRPSGELALNALLVPVFKTNFPGVYARRPLAQDLINKFPRDIPLTFLFGDRDWMLHPTIEDIVASMPNAEVRIISNTGHHVYLDNPPSFKRIMTQDVLTKE</sequence>
<dbReference type="AlphaFoldDB" id="A0A5B8MM33"/>
<comment type="similarity">
    <text evidence="1">Belongs to the peptidase S33 family. ABHD4/ABHD5 subfamily.</text>
</comment>
<dbReference type="PANTHER" id="PTHR42886">
    <property type="entry name" value="RE40534P-RELATED"/>
    <property type="match status" value="1"/>
</dbReference>
<dbReference type="Proteomes" id="UP000316726">
    <property type="component" value="Chromosome 4"/>
</dbReference>
<evidence type="ECO:0000259" key="2">
    <source>
        <dbReference type="Pfam" id="PF00561"/>
    </source>
</evidence>
<dbReference type="EMBL" id="CP031037">
    <property type="protein sequence ID" value="QDZ20715.1"/>
    <property type="molecule type" value="Genomic_DNA"/>
</dbReference>
<dbReference type="GO" id="GO:0055088">
    <property type="term" value="P:lipid homeostasis"/>
    <property type="evidence" value="ECO:0007669"/>
    <property type="project" value="TreeGrafter"/>
</dbReference>
<dbReference type="SUPFAM" id="SSF53474">
    <property type="entry name" value="alpha/beta-Hydrolases"/>
    <property type="match status" value="1"/>
</dbReference>
<keyword evidence="5" id="KW-1185">Reference proteome</keyword>
<dbReference type="GO" id="GO:0005739">
    <property type="term" value="C:mitochondrion"/>
    <property type="evidence" value="ECO:0007669"/>
    <property type="project" value="TreeGrafter"/>
</dbReference>
<dbReference type="Gene3D" id="3.40.50.1820">
    <property type="entry name" value="alpha/beta hydrolase"/>
    <property type="match status" value="1"/>
</dbReference>
<dbReference type="InterPro" id="IPR029058">
    <property type="entry name" value="AB_hydrolase_fold"/>
</dbReference>
<dbReference type="InterPro" id="IPR000073">
    <property type="entry name" value="AB_hydrolase_1"/>
</dbReference>
<evidence type="ECO:0000313" key="5">
    <source>
        <dbReference type="Proteomes" id="UP000316726"/>
    </source>
</evidence>
<reference evidence="3" key="2">
    <citation type="submission" date="2021-01" db="EMBL/GenBank/DDBJ databases">
        <authorList>
            <person name="Corre E."/>
            <person name="Pelletier E."/>
            <person name="Niang G."/>
            <person name="Scheremetjew M."/>
            <person name="Finn R."/>
            <person name="Kale V."/>
            <person name="Holt S."/>
            <person name="Cochrane G."/>
            <person name="Meng A."/>
            <person name="Brown T."/>
            <person name="Cohen L."/>
        </authorList>
    </citation>
    <scope>NUCLEOTIDE SEQUENCE</scope>
    <source>
        <strain evidence="3">CCMP1205</strain>
    </source>
</reference>
<dbReference type="Pfam" id="PF00561">
    <property type="entry name" value="Abhydrolase_1"/>
    <property type="match status" value="1"/>
</dbReference>